<dbReference type="EMBL" id="JBHSAV010000053">
    <property type="protein sequence ID" value="MFC3976991.1"/>
    <property type="molecule type" value="Genomic_DNA"/>
</dbReference>
<accession>A0ABV8EMV3</accession>
<name>A0ABV8EMV3_9BACT</name>
<evidence type="ECO:0000256" key="3">
    <source>
        <dbReference type="ARBA" id="ARBA00023237"/>
    </source>
</evidence>
<comment type="subcellular location">
    <subcellularLocation>
        <location evidence="1">Cell outer membrane</location>
    </subcellularLocation>
</comment>
<dbReference type="RefSeq" id="WP_317208391.1">
    <property type="nucleotide sequence ID" value="NZ_JAKZGR010000002.1"/>
</dbReference>
<keyword evidence="3" id="KW-0998">Cell outer membrane</keyword>
<organism evidence="4 5">
    <name type="scientific">Belliella kenyensis</name>
    <dbReference type="NCBI Taxonomy" id="1472724"/>
    <lineage>
        <taxon>Bacteria</taxon>
        <taxon>Pseudomonadati</taxon>
        <taxon>Bacteroidota</taxon>
        <taxon>Cytophagia</taxon>
        <taxon>Cytophagales</taxon>
        <taxon>Cyclobacteriaceae</taxon>
        <taxon>Belliella</taxon>
    </lineage>
</organism>
<reference evidence="5" key="1">
    <citation type="journal article" date="2019" name="Int. J. Syst. Evol. Microbiol.">
        <title>The Global Catalogue of Microorganisms (GCM) 10K type strain sequencing project: providing services to taxonomists for standard genome sequencing and annotation.</title>
        <authorList>
            <consortium name="The Broad Institute Genomics Platform"/>
            <consortium name="The Broad Institute Genome Sequencing Center for Infectious Disease"/>
            <person name="Wu L."/>
            <person name="Ma J."/>
        </authorList>
    </citation>
    <scope>NUCLEOTIDE SEQUENCE [LARGE SCALE GENOMIC DNA]</scope>
    <source>
        <strain evidence="5">CECT 8551</strain>
    </source>
</reference>
<dbReference type="InterPro" id="IPR036942">
    <property type="entry name" value="Beta-barrel_TonB_sf"/>
</dbReference>
<evidence type="ECO:0000256" key="1">
    <source>
        <dbReference type="ARBA" id="ARBA00004442"/>
    </source>
</evidence>
<evidence type="ECO:0000256" key="2">
    <source>
        <dbReference type="ARBA" id="ARBA00023136"/>
    </source>
</evidence>
<keyword evidence="2" id="KW-0472">Membrane</keyword>
<dbReference type="Proteomes" id="UP001595766">
    <property type="component" value="Unassembled WGS sequence"/>
</dbReference>
<evidence type="ECO:0008006" key="6">
    <source>
        <dbReference type="Google" id="ProtNLM"/>
    </source>
</evidence>
<dbReference type="SUPFAM" id="SSF56935">
    <property type="entry name" value="Porins"/>
    <property type="match status" value="1"/>
</dbReference>
<protein>
    <recommendedName>
        <fullName evidence="6">TonB-dependent receptor</fullName>
    </recommendedName>
</protein>
<proteinExistence type="predicted"/>
<comment type="caution">
    <text evidence="4">The sequence shown here is derived from an EMBL/GenBank/DDBJ whole genome shotgun (WGS) entry which is preliminary data.</text>
</comment>
<evidence type="ECO:0000313" key="5">
    <source>
        <dbReference type="Proteomes" id="UP001595766"/>
    </source>
</evidence>
<keyword evidence="5" id="KW-1185">Reference proteome</keyword>
<dbReference type="Gene3D" id="2.40.170.20">
    <property type="entry name" value="TonB-dependent receptor, beta-barrel domain"/>
    <property type="match status" value="1"/>
</dbReference>
<sequence length="84" mass="9311">MFYRSEFSSSPSHSQFLNIDGYAVANARLGFRGDNGFSLFLWSRNLTNTNYFEILLPGAGNAGHYAAVLGDPRTMGLTLKFNVK</sequence>
<gene>
    <name evidence="4" type="ORF">ACFOUP_11445</name>
</gene>
<evidence type="ECO:0000313" key="4">
    <source>
        <dbReference type="EMBL" id="MFC3976991.1"/>
    </source>
</evidence>